<dbReference type="Proteomes" id="UP000645865">
    <property type="component" value="Unassembled WGS sequence"/>
</dbReference>
<accession>A0A8I1E7K6</accession>
<reference evidence="1" key="1">
    <citation type="submission" date="2020-12" db="EMBL/GenBank/DDBJ databases">
        <title>Comparative genomic insights into the epidemiology and virulence of plant pathogenic Pseudomonads from Turkey.</title>
        <authorList>
            <person name="Dillon M."/>
            <person name="Ruiz-Bedoya T."/>
            <person name="Bendalovic-Torma C."/>
            <person name="Guttman K.M."/>
            <person name="Kwak H."/>
            <person name="Middleton M.A."/>
            <person name="Wang P.W."/>
            <person name="Horuz S."/>
            <person name="Aysan Y."/>
            <person name="Guttman D.S."/>
        </authorList>
    </citation>
    <scope>NUCLEOTIDE SEQUENCE</scope>
    <source>
        <strain evidence="1">S5_IA_3a</strain>
    </source>
</reference>
<organism evidence="1 2">
    <name type="scientific">Pseudomonas rhodesiae</name>
    <dbReference type="NCBI Taxonomy" id="76760"/>
    <lineage>
        <taxon>Bacteria</taxon>
        <taxon>Pseudomonadati</taxon>
        <taxon>Pseudomonadota</taxon>
        <taxon>Gammaproteobacteria</taxon>
        <taxon>Pseudomonadales</taxon>
        <taxon>Pseudomonadaceae</taxon>
        <taxon>Pseudomonas</taxon>
    </lineage>
</organism>
<dbReference type="EMBL" id="JAEILH010000039">
    <property type="protein sequence ID" value="MBI6626566.1"/>
    <property type="molecule type" value="Genomic_DNA"/>
</dbReference>
<evidence type="ECO:0000313" key="2">
    <source>
        <dbReference type="Proteomes" id="UP000645865"/>
    </source>
</evidence>
<name>A0A8I1E7K6_9PSED</name>
<dbReference type="RefSeq" id="WP_169903882.1">
    <property type="nucleotide sequence ID" value="NZ_JAAQXE010000027.1"/>
</dbReference>
<sequence>MPIYRTPKACLEKHTVYDFGGAFNVYRADEQLAYLQNRAAVTEPVERANLVLKYEVHNYDPVGTWFIMGNNPGTGGVIPQGSSLFKELINVLKGETTMHSCYAYGPNACTRYWPEGRPVLAPVSPRK</sequence>
<dbReference type="AlphaFoldDB" id="A0A8I1E7K6"/>
<evidence type="ECO:0000313" key="1">
    <source>
        <dbReference type="EMBL" id="MBI6626566.1"/>
    </source>
</evidence>
<proteinExistence type="predicted"/>
<protein>
    <submittedName>
        <fullName evidence="1">Uncharacterized protein</fullName>
    </submittedName>
</protein>
<gene>
    <name evidence="1" type="ORF">YA0853_23280</name>
</gene>
<comment type="caution">
    <text evidence="1">The sequence shown here is derived from an EMBL/GenBank/DDBJ whole genome shotgun (WGS) entry which is preliminary data.</text>
</comment>